<evidence type="ECO:0000313" key="5">
    <source>
        <dbReference type="Proteomes" id="UP000029910"/>
    </source>
</evidence>
<proteinExistence type="predicted"/>
<accession>A0ABM5RT68</accession>
<feature type="domain" description="DNA-binding protein Rv2175c wHTH" evidence="3">
    <location>
        <begin position="29"/>
        <end position="82"/>
    </location>
</feature>
<evidence type="ECO:0000259" key="3">
    <source>
        <dbReference type="Pfam" id="PF21531"/>
    </source>
</evidence>
<dbReference type="Proteomes" id="UP000029910">
    <property type="component" value="Chromosome"/>
</dbReference>
<dbReference type="Pfam" id="PF18367">
    <property type="entry name" value="Rv2175c_C"/>
    <property type="match status" value="1"/>
</dbReference>
<feature type="region of interest" description="Disordered" evidence="1">
    <location>
        <begin position="1"/>
        <end position="37"/>
    </location>
</feature>
<evidence type="ECO:0000256" key="1">
    <source>
        <dbReference type="SAM" id="MobiDB-lite"/>
    </source>
</evidence>
<dbReference type="Pfam" id="PF21531">
    <property type="entry name" value="Rv2175c_wHTH"/>
    <property type="match status" value="1"/>
</dbReference>
<evidence type="ECO:0008006" key="6">
    <source>
        <dbReference type="Google" id="ProtNLM"/>
    </source>
</evidence>
<feature type="compositionally biased region" description="Polar residues" evidence="1">
    <location>
        <begin position="13"/>
        <end position="31"/>
    </location>
</feature>
<gene>
    <name evidence="4" type="ORF">CulFRC11_1501</name>
</gene>
<protein>
    <recommendedName>
        <fullName evidence="6">DNA-binding protein</fullName>
    </recommendedName>
</protein>
<keyword evidence="5" id="KW-1185">Reference proteome</keyword>
<feature type="domain" description="Rv2175c C-terminal" evidence="2">
    <location>
        <begin position="90"/>
        <end position="144"/>
    </location>
</feature>
<dbReference type="InterPro" id="IPR048576">
    <property type="entry name" value="Rv2175c_wHTH"/>
</dbReference>
<name>A0ABM5RT68_9CORY</name>
<sequence length="145" mass="16090">MPAFANSPHDLSRSSSRQARLTRVSNNNVSRNALPDNEPLLTVPEYAERLGLPVTRVFDLLGEHKLICVYDNGVRKIPEVFLSVKGTTNKFVPGVIALLSDGGFTDEEIFQYLFTEDETLPGRPVDALHGHLAREVMRRAQAAAF</sequence>
<evidence type="ECO:0000259" key="2">
    <source>
        <dbReference type="Pfam" id="PF18367"/>
    </source>
</evidence>
<evidence type="ECO:0000313" key="4">
    <source>
        <dbReference type="EMBL" id="AIU33070.1"/>
    </source>
</evidence>
<dbReference type="EMBL" id="CP009622">
    <property type="protein sequence ID" value="AIU33070.1"/>
    <property type="molecule type" value="Genomic_DNA"/>
</dbReference>
<dbReference type="InterPro" id="IPR041098">
    <property type="entry name" value="Rv2175c_C"/>
</dbReference>
<reference evidence="4 5" key="1">
    <citation type="journal article" date="2015" name="Genome Announc.">
        <title>Genome Sequence of Corynebacterium ulcerans Strain FRC11.</title>
        <authorList>
            <person name="Benevides Lde J."/>
            <person name="Viana M.V."/>
            <person name="Mariano D.C."/>
            <person name="Rocha Fde S."/>
            <person name="Bagano P.C."/>
            <person name="Folador E.L."/>
            <person name="Pereira F.L."/>
            <person name="Dorella F.A."/>
            <person name="Leal C.A."/>
            <person name="Carvalho A.F."/>
            <person name="Soares Sde C."/>
            <person name="Carneiro A."/>
            <person name="Ramos R."/>
            <person name="Badell-Ocando E."/>
            <person name="Guiso N."/>
            <person name="Silva A."/>
            <person name="Figueiredo H."/>
            <person name="Azevedo V."/>
            <person name="Guimaraes L.C."/>
        </authorList>
    </citation>
    <scope>NUCLEOTIDE SEQUENCE [LARGE SCALE GENOMIC DNA]</scope>
    <source>
        <strain evidence="5">FRC0011</strain>
    </source>
</reference>
<organism evidence="4 5">
    <name type="scientific">Corynebacterium ramonii</name>
    <dbReference type="NCBI Taxonomy" id="3026968"/>
    <lineage>
        <taxon>Bacteria</taxon>
        <taxon>Bacillati</taxon>
        <taxon>Actinomycetota</taxon>
        <taxon>Actinomycetes</taxon>
        <taxon>Mycobacteriales</taxon>
        <taxon>Corynebacteriaceae</taxon>
        <taxon>Corynebacterium</taxon>
    </lineage>
</organism>